<keyword evidence="1" id="KW-0472">Membrane</keyword>
<proteinExistence type="predicted"/>
<keyword evidence="3" id="KW-1185">Reference proteome</keyword>
<evidence type="ECO:0000256" key="1">
    <source>
        <dbReference type="SAM" id="Phobius"/>
    </source>
</evidence>
<dbReference type="AlphaFoldDB" id="G0MXC8"/>
<dbReference type="InParanoid" id="G0MXC8"/>
<dbReference type="OMA" id="QGCINNE"/>
<protein>
    <submittedName>
        <fullName evidence="2">Uncharacterized protein</fullName>
    </submittedName>
</protein>
<keyword evidence="1" id="KW-1133">Transmembrane helix</keyword>
<dbReference type="HOGENOM" id="CLU_2335485_0_0_1"/>
<reference evidence="3" key="1">
    <citation type="submission" date="2011-07" db="EMBL/GenBank/DDBJ databases">
        <authorList>
            <consortium name="Caenorhabditis brenneri Sequencing and Analysis Consortium"/>
            <person name="Wilson R.K."/>
        </authorList>
    </citation>
    <scope>NUCLEOTIDE SEQUENCE [LARGE SCALE GENOMIC DNA]</scope>
    <source>
        <strain evidence="3">PB2801</strain>
    </source>
</reference>
<evidence type="ECO:0000313" key="3">
    <source>
        <dbReference type="Proteomes" id="UP000008068"/>
    </source>
</evidence>
<dbReference type="EMBL" id="GL379818">
    <property type="protein sequence ID" value="EGT46757.1"/>
    <property type="molecule type" value="Genomic_DNA"/>
</dbReference>
<keyword evidence="1" id="KW-0812">Transmembrane</keyword>
<organism evidence="3">
    <name type="scientific">Caenorhabditis brenneri</name>
    <name type="common">Nematode worm</name>
    <dbReference type="NCBI Taxonomy" id="135651"/>
    <lineage>
        <taxon>Eukaryota</taxon>
        <taxon>Metazoa</taxon>
        <taxon>Ecdysozoa</taxon>
        <taxon>Nematoda</taxon>
        <taxon>Chromadorea</taxon>
        <taxon>Rhabditida</taxon>
        <taxon>Rhabditina</taxon>
        <taxon>Rhabditomorpha</taxon>
        <taxon>Rhabditoidea</taxon>
        <taxon>Rhabditidae</taxon>
        <taxon>Peloderinae</taxon>
        <taxon>Caenorhabditis</taxon>
    </lineage>
</organism>
<dbReference type="Proteomes" id="UP000008068">
    <property type="component" value="Unassembled WGS sequence"/>
</dbReference>
<name>G0MXC8_CAEBE</name>
<accession>G0MXC8</accession>
<feature type="transmembrane region" description="Helical" evidence="1">
    <location>
        <begin position="12"/>
        <end position="31"/>
    </location>
</feature>
<evidence type="ECO:0000313" key="2">
    <source>
        <dbReference type="EMBL" id="EGT46757.1"/>
    </source>
</evidence>
<sequence length="98" mass="11625">MDINKNEPFVYNGCNLCTLAIAVLQNFYTYLTRRMDKLKNKKHGKRRASYKALRNQLGITRDLIRIGKQKYTAQRMRRILRMGIISNIFRPIPYDADE</sequence>
<gene>
    <name evidence="2" type="ORF">CAEBREN_20785</name>
</gene>
<dbReference type="eggNOG" id="ENOG502TKHD">
    <property type="taxonomic scope" value="Eukaryota"/>
</dbReference>